<evidence type="ECO:0000313" key="2">
    <source>
        <dbReference type="Proteomes" id="UP000474175"/>
    </source>
</evidence>
<organism evidence="1 2">
    <name type="scientific">Spirosoma terrae</name>
    <dbReference type="NCBI Taxonomy" id="1968276"/>
    <lineage>
        <taxon>Bacteria</taxon>
        <taxon>Pseudomonadati</taxon>
        <taxon>Bacteroidota</taxon>
        <taxon>Cytophagia</taxon>
        <taxon>Cytophagales</taxon>
        <taxon>Cytophagaceae</taxon>
        <taxon>Spirosoma</taxon>
    </lineage>
</organism>
<gene>
    <name evidence="1" type="ORF">GK108_26320</name>
</gene>
<proteinExistence type="predicted"/>
<sequence>MKQSLKATAKENQRVAHQLIEASKKPYMVRDMPKTVLYLTPEQAAKRTDLIPQFITSTY</sequence>
<name>A0A6L9LND3_9BACT</name>
<dbReference type="EMBL" id="JAAFZH010000017">
    <property type="protein sequence ID" value="NDU98429.1"/>
    <property type="molecule type" value="Genomic_DNA"/>
</dbReference>
<dbReference type="RefSeq" id="WP_163954563.1">
    <property type="nucleotide sequence ID" value="NZ_JAAFZH010000017.1"/>
</dbReference>
<evidence type="ECO:0000313" key="1">
    <source>
        <dbReference type="EMBL" id="NDU98429.1"/>
    </source>
</evidence>
<dbReference type="AlphaFoldDB" id="A0A6L9LND3"/>
<accession>A0A6L9LND3</accession>
<dbReference type="Proteomes" id="UP000474175">
    <property type="component" value="Unassembled WGS sequence"/>
</dbReference>
<reference evidence="1 2" key="1">
    <citation type="submission" date="2020-02" db="EMBL/GenBank/DDBJ databases">
        <title>Draft genome sequence of two Spirosoma agri KCTC 52727 and Spirosoma terrae KCTC 52035.</title>
        <authorList>
            <person name="Rojas J."/>
            <person name="Ambika Manirajan B."/>
            <person name="Suarez C."/>
            <person name="Ratering S."/>
            <person name="Schnell S."/>
        </authorList>
    </citation>
    <scope>NUCLEOTIDE SEQUENCE [LARGE SCALE GENOMIC DNA]</scope>
    <source>
        <strain evidence="1 2">KCTC 52035</strain>
    </source>
</reference>
<keyword evidence="2" id="KW-1185">Reference proteome</keyword>
<comment type="caution">
    <text evidence="1">The sequence shown here is derived from an EMBL/GenBank/DDBJ whole genome shotgun (WGS) entry which is preliminary data.</text>
</comment>
<protein>
    <submittedName>
        <fullName evidence="1">Uncharacterized protein</fullName>
    </submittedName>
</protein>